<dbReference type="Gene3D" id="3.90.1210.10">
    <property type="entry name" value="Antifreeze-like/N-acetylneuraminic acid synthase C-terminal domain"/>
    <property type="match status" value="1"/>
</dbReference>
<dbReference type="CDD" id="cd11614">
    <property type="entry name" value="SAF_CpaB_FlgA_like"/>
    <property type="match status" value="1"/>
</dbReference>
<protein>
    <submittedName>
        <fullName evidence="2">SAF domain-containing protein</fullName>
    </submittedName>
</protein>
<dbReference type="Pfam" id="PF08666">
    <property type="entry name" value="SAF"/>
    <property type="match status" value="1"/>
</dbReference>
<name>A0ABU3Q032_9ACTN</name>
<proteinExistence type="predicted"/>
<dbReference type="Proteomes" id="UP001268542">
    <property type="component" value="Unassembled WGS sequence"/>
</dbReference>
<evidence type="ECO:0000313" key="2">
    <source>
        <dbReference type="EMBL" id="MDT9594878.1"/>
    </source>
</evidence>
<reference evidence="2 3" key="1">
    <citation type="submission" date="2023-08" db="EMBL/GenBank/DDBJ databases">
        <title>Nocardioides seae sp. nov., a bacterium isolated from a soil.</title>
        <authorList>
            <person name="Wang X."/>
        </authorList>
    </citation>
    <scope>NUCLEOTIDE SEQUENCE [LARGE SCALE GENOMIC DNA]</scope>
    <source>
        <strain evidence="2 3">YZH12</strain>
    </source>
</reference>
<organism evidence="2 3">
    <name type="scientific">Nocardioides imazamoxiresistens</name>
    <dbReference type="NCBI Taxonomy" id="3231893"/>
    <lineage>
        <taxon>Bacteria</taxon>
        <taxon>Bacillati</taxon>
        <taxon>Actinomycetota</taxon>
        <taxon>Actinomycetes</taxon>
        <taxon>Propionibacteriales</taxon>
        <taxon>Nocardioidaceae</taxon>
        <taxon>Nocardioides</taxon>
    </lineage>
</organism>
<dbReference type="EMBL" id="JAVYII010000008">
    <property type="protein sequence ID" value="MDT9594878.1"/>
    <property type="molecule type" value="Genomic_DNA"/>
</dbReference>
<evidence type="ECO:0000259" key="1">
    <source>
        <dbReference type="SMART" id="SM00858"/>
    </source>
</evidence>
<gene>
    <name evidence="2" type="ORF">RDV89_17450</name>
</gene>
<dbReference type="InterPro" id="IPR013974">
    <property type="entry name" value="SAF"/>
</dbReference>
<accession>A0ABU3Q032</accession>
<dbReference type="RefSeq" id="WP_315735077.1">
    <property type="nucleotide sequence ID" value="NZ_JAVYII010000008.1"/>
</dbReference>
<feature type="domain" description="SAF" evidence="1">
    <location>
        <begin position="26"/>
        <end position="87"/>
    </location>
</feature>
<evidence type="ECO:0000313" key="3">
    <source>
        <dbReference type="Proteomes" id="UP001268542"/>
    </source>
</evidence>
<dbReference type="SMART" id="SM00858">
    <property type="entry name" value="SAF"/>
    <property type="match status" value="1"/>
</dbReference>
<sequence length="211" mass="20433">MGLSIILVVGFGLLGGYLVSTAGDRVAVVTVSGNLAEGERIEAGDLAEASVSGVAGAISFDEVDDLVGQIAAVDLVDGQVLTAAMLTSDPLPGAGQAVVGLALDTARAPAAGLRPGDLVTVIAVAPVDAAATPEDLDAPTVLAESAQVASIGGSTSLDGSDAPDGGVSAGGQVVLTLLVDESDAARLAAYSTANQVALVQTSPVADDQGEG</sequence>
<keyword evidence="3" id="KW-1185">Reference proteome</keyword>
<comment type="caution">
    <text evidence="2">The sequence shown here is derived from an EMBL/GenBank/DDBJ whole genome shotgun (WGS) entry which is preliminary data.</text>
</comment>